<dbReference type="GeneID" id="66063585"/>
<evidence type="ECO:0000313" key="19">
    <source>
        <dbReference type="EMBL" id="GAO18431.1"/>
    </source>
</evidence>
<evidence type="ECO:0000256" key="7">
    <source>
        <dbReference type="ARBA" id="ARBA00022723"/>
    </source>
</evidence>
<dbReference type="GO" id="GO:0042744">
    <property type="term" value="P:hydrogen peroxide catabolic process"/>
    <property type="evidence" value="ECO:0007669"/>
    <property type="project" value="UniProtKB-UniRule"/>
</dbReference>
<evidence type="ECO:0000256" key="13">
    <source>
        <dbReference type="PIRSR" id="PIRSR038927-1"/>
    </source>
</evidence>
<dbReference type="RefSeq" id="XP_042996239.1">
    <property type="nucleotide sequence ID" value="XM_043140305.1"/>
</dbReference>
<dbReference type="CDD" id="cd03132">
    <property type="entry name" value="GATase1_catalase"/>
    <property type="match status" value="1"/>
</dbReference>
<dbReference type="PANTHER" id="PTHR42821:SF3">
    <property type="entry name" value="CATALASE B"/>
    <property type="match status" value="1"/>
</dbReference>
<evidence type="ECO:0000256" key="16">
    <source>
        <dbReference type="RuleBase" id="RU004142"/>
    </source>
</evidence>
<organism evidence="19 22">
    <name type="scientific">Ustilaginoidea virens</name>
    <name type="common">Rice false smut fungus</name>
    <name type="synonym">Villosiclava virens</name>
    <dbReference type="NCBI Taxonomy" id="1159556"/>
    <lineage>
        <taxon>Eukaryota</taxon>
        <taxon>Fungi</taxon>
        <taxon>Dikarya</taxon>
        <taxon>Ascomycota</taxon>
        <taxon>Pezizomycotina</taxon>
        <taxon>Sordariomycetes</taxon>
        <taxon>Hypocreomycetidae</taxon>
        <taxon>Hypocreales</taxon>
        <taxon>Clavicipitaceae</taxon>
        <taxon>Ustilaginoidea</taxon>
    </lineage>
</organism>
<dbReference type="AlphaFoldDB" id="A0A063BLH1"/>
<feature type="domain" description="Catalase core" evidence="18">
    <location>
        <begin position="57"/>
        <end position="444"/>
    </location>
</feature>
<evidence type="ECO:0000256" key="4">
    <source>
        <dbReference type="ARBA" id="ARBA00012314"/>
    </source>
</evidence>
<evidence type="ECO:0000256" key="11">
    <source>
        <dbReference type="ARBA" id="ARBA00049254"/>
    </source>
</evidence>
<dbReference type="PROSITE" id="PS51402">
    <property type="entry name" value="CATALASE_3"/>
    <property type="match status" value="1"/>
</dbReference>
<evidence type="ECO:0000256" key="15">
    <source>
        <dbReference type="RuleBase" id="RU000498"/>
    </source>
</evidence>
<dbReference type="InterPro" id="IPR002226">
    <property type="entry name" value="Catalase_haem_BS"/>
</dbReference>
<dbReference type="InterPro" id="IPR043156">
    <property type="entry name" value="Catalase_clade2_helical"/>
</dbReference>
<dbReference type="Pfam" id="PF18011">
    <property type="entry name" value="Catalase_C"/>
    <property type="match status" value="1"/>
</dbReference>
<dbReference type="PROSITE" id="PS00438">
    <property type="entry name" value="CATALASE_2"/>
    <property type="match status" value="1"/>
</dbReference>
<evidence type="ECO:0000313" key="22">
    <source>
        <dbReference type="Proteomes" id="UP000054053"/>
    </source>
</evidence>
<evidence type="ECO:0000313" key="21">
    <source>
        <dbReference type="Proteomes" id="UP000027002"/>
    </source>
</evidence>
<dbReference type="Pfam" id="PF06628">
    <property type="entry name" value="Catalase-rel"/>
    <property type="match status" value="1"/>
</dbReference>
<dbReference type="Pfam" id="PF00199">
    <property type="entry name" value="Catalase"/>
    <property type="match status" value="1"/>
</dbReference>
<dbReference type="KEGG" id="uvi:66063585"/>
<dbReference type="Proteomes" id="UP000027002">
    <property type="component" value="Chromosome 2"/>
</dbReference>
<evidence type="ECO:0000256" key="3">
    <source>
        <dbReference type="ARBA" id="ARBA00005329"/>
    </source>
</evidence>
<dbReference type="PIRSF" id="PIRSF038927">
    <property type="entry name" value="Catalase_clade2"/>
    <property type="match status" value="1"/>
</dbReference>
<evidence type="ECO:0000256" key="14">
    <source>
        <dbReference type="PIRSR" id="PIRSR038927-2"/>
    </source>
</evidence>
<evidence type="ECO:0000256" key="17">
    <source>
        <dbReference type="SAM" id="SignalP"/>
    </source>
</evidence>
<evidence type="ECO:0000256" key="12">
    <source>
        <dbReference type="PIRNR" id="PIRNR038927"/>
    </source>
</evidence>
<keyword evidence="6 12" id="KW-0349">Heme</keyword>
<dbReference type="EMBL" id="BBTG02000030">
    <property type="protein sequence ID" value="GAO18431.1"/>
    <property type="molecule type" value="Genomic_DNA"/>
</dbReference>
<sequence length="716" mass="78490">MVQASCALMALAIAGFAIAQCPLADPGRLASRAEGQADSSRAHLEPYEVDDSHGYLTSDVGGPIEDQNSLKAGERGPTLLEDFIFRQKITHFDHERVPERAVHARGAGAHGTFTSYGDYSNVTAASFLGAKGKKTPVFVRFSTVAGSRGSADTARDVHGFATRLYTDEGNFDIVGNNIPVFFIQDAIQFPDLIHSVKPRSDNEIPQAATAHDSAWDFFSQETSTLHTLFWAMAGYGIPRSFRHMDGFGVHTYRMVNHNGESKLVKWHWKTKQGKASLVWDEAQHIAGKNADFHRQDLYDAIESGNYPEWELNVQIINEDQALAFGFDVLDPTKIIPQEYAPLFPLGVMRLDANPTNFFAETEQVMFQPGHIVRGIDFTEDPLLQGRIFSYLDTQLNRHGGPNFEQLPINRPVVPIHNNNRDGAGQNFIHKNTAPYSPNSLNKGFPKQANQTTGKGFFTAPGRPVTGALGRRRSKTFADHWSQPRLFYNSIKPIEQQFLINAIQFETSHLSKAVQQNVLTQLNKISHDIAVRVGRALGLEAPAADTAYYHDNKTDGLSIFGEELPTIATLVVGVLTSTHSSSSLAQAESLKNEFKSSNVTVVTVGETLAEGIDQTYSAADAVAFDGIVVTDGAEKLINGKKSTLYPPGRPAQIVRDGYNWGKPLGFLGNAANVIQAAGAHKGSGIYAQKNPGDLVRDFKKGLATFKFTDRFALDGQE</sequence>
<feature type="active site" evidence="13">
    <location>
        <position position="176"/>
    </location>
</feature>
<proteinExistence type="inferred from homology"/>
<evidence type="ECO:0000256" key="5">
    <source>
        <dbReference type="ARBA" id="ARBA00022559"/>
    </source>
</evidence>
<dbReference type="PROSITE" id="PS00437">
    <property type="entry name" value="CATALASE_1"/>
    <property type="match status" value="1"/>
</dbReference>
<evidence type="ECO:0000313" key="20">
    <source>
        <dbReference type="EMBL" id="QUC18566.1"/>
    </source>
</evidence>
<dbReference type="SUPFAM" id="SSF56634">
    <property type="entry name" value="Heme-dependent catalase-like"/>
    <property type="match status" value="1"/>
</dbReference>
<dbReference type="InterPro" id="IPR024708">
    <property type="entry name" value="Catalase_AS"/>
</dbReference>
<dbReference type="Gene3D" id="2.40.180.10">
    <property type="entry name" value="Catalase core domain"/>
    <property type="match status" value="1"/>
</dbReference>
<keyword evidence="10 12" id="KW-0376">Hydrogen peroxide</keyword>
<dbReference type="HOGENOM" id="CLU_010645_3_0_1"/>
<dbReference type="InterPro" id="IPR010582">
    <property type="entry name" value="Catalase_immune_responsive"/>
</dbReference>
<feature type="chain" id="PRO_5010011964" description="Catalase" evidence="17">
    <location>
        <begin position="20"/>
        <end position="716"/>
    </location>
</feature>
<comment type="cofactor">
    <cofactor evidence="1 12 14">
        <name>heme</name>
        <dbReference type="ChEBI" id="CHEBI:30413"/>
    </cofactor>
</comment>
<dbReference type="PANTHER" id="PTHR42821">
    <property type="entry name" value="CATALASE"/>
    <property type="match status" value="1"/>
</dbReference>
<dbReference type="SMART" id="SM01060">
    <property type="entry name" value="Catalase"/>
    <property type="match status" value="1"/>
</dbReference>
<dbReference type="InterPro" id="IPR018028">
    <property type="entry name" value="Catalase"/>
</dbReference>
<evidence type="ECO:0000256" key="6">
    <source>
        <dbReference type="ARBA" id="ARBA00022617"/>
    </source>
</evidence>
<dbReference type="Gene3D" id="3.40.50.880">
    <property type="match status" value="1"/>
</dbReference>
<dbReference type="Gene3D" id="1.20.1370.20">
    <property type="match status" value="1"/>
</dbReference>
<accession>A0A063BLH1</accession>
<dbReference type="InterPro" id="IPR024712">
    <property type="entry name" value="Catalase_clade2"/>
</dbReference>
<dbReference type="InterPro" id="IPR011614">
    <property type="entry name" value="Catalase_core"/>
</dbReference>
<dbReference type="GO" id="GO:0046872">
    <property type="term" value="F:metal ion binding"/>
    <property type="evidence" value="ECO:0007669"/>
    <property type="project" value="UniProtKB-KW"/>
</dbReference>
<keyword evidence="21" id="KW-1185">Reference proteome</keyword>
<dbReference type="FunFam" id="1.20.1370.20:FF:000001">
    <property type="entry name" value="Catalase HPII"/>
    <property type="match status" value="1"/>
</dbReference>
<keyword evidence="5 12" id="KW-0575">Peroxidase</keyword>
<comment type="function">
    <text evidence="16">Catalyzes the degradation of hydrogen peroxide (H(2)O(2)) generated by peroxisomal oxidases to water and oxygen, thereby protecting cells from the toxic effects of hydrogen peroxide.</text>
</comment>
<keyword evidence="9 12" id="KW-0408">Iron</keyword>
<dbReference type="GO" id="GO:0020037">
    <property type="term" value="F:heme binding"/>
    <property type="evidence" value="ECO:0007669"/>
    <property type="project" value="UniProtKB-UniRule"/>
</dbReference>
<reference evidence="22" key="2">
    <citation type="journal article" date="2016" name="Genome Announc.">
        <title>Genome sequence of Ustilaginoidea virens IPU010, a rice pathogenic fungus causing false smut.</title>
        <authorList>
            <person name="Kumagai T."/>
            <person name="Ishii T."/>
            <person name="Terai G."/>
            <person name="Umemura M."/>
            <person name="Machida M."/>
            <person name="Asai K."/>
        </authorList>
    </citation>
    <scope>NUCLEOTIDE SEQUENCE [LARGE SCALE GENOMIC DNA]</scope>
    <source>
        <strain evidence="22">IPU010</strain>
    </source>
</reference>
<dbReference type="GO" id="GO:0004096">
    <property type="term" value="F:catalase activity"/>
    <property type="evidence" value="ECO:0007669"/>
    <property type="project" value="UniProtKB-UniRule"/>
</dbReference>
<comment type="catalytic activity">
    <reaction evidence="11 12 15">
        <text>2 H2O2 = O2 + 2 H2O</text>
        <dbReference type="Rhea" id="RHEA:20309"/>
        <dbReference type="ChEBI" id="CHEBI:15377"/>
        <dbReference type="ChEBI" id="CHEBI:15379"/>
        <dbReference type="ChEBI" id="CHEBI:16240"/>
        <dbReference type="EC" id="1.11.1.6"/>
    </reaction>
</comment>
<feature type="signal peptide" evidence="17">
    <location>
        <begin position="1"/>
        <end position="19"/>
    </location>
</feature>
<evidence type="ECO:0000256" key="2">
    <source>
        <dbReference type="ARBA" id="ARBA00003918"/>
    </source>
</evidence>
<evidence type="ECO:0000256" key="8">
    <source>
        <dbReference type="ARBA" id="ARBA00023002"/>
    </source>
</evidence>
<dbReference type="InterPro" id="IPR041399">
    <property type="entry name" value="Catalase_large_C"/>
</dbReference>
<keyword evidence="8 12" id="KW-0560">Oxidoreductase</keyword>
<protein>
    <recommendedName>
        <fullName evidence="4 12">Catalase</fullName>
        <ecNumber evidence="4 12">1.11.1.6</ecNumber>
    </recommendedName>
</protein>
<comment type="similarity">
    <text evidence="3 12 15">Belongs to the catalase family.</text>
</comment>
<feature type="active site" evidence="13">
    <location>
        <position position="103"/>
    </location>
</feature>
<evidence type="ECO:0000259" key="18">
    <source>
        <dbReference type="SMART" id="SM01060"/>
    </source>
</evidence>
<feature type="binding site" description="axial binding residue" evidence="14">
    <location>
        <position position="390"/>
    </location>
    <ligand>
        <name>heme</name>
        <dbReference type="ChEBI" id="CHEBI:30413"/>
    </ligand>
    <ligandPart>
        <name>Fe</name>
        <dbReference type="ChEBI" id="CHEBI:18248"/>
    </ligandPart>
</feature>
<gene>
    <name evidence="20" type="ORF">UV8b_02807</name>
    <name evidence="19" type="ORF">UVI_02046980</name>
</gene>
<dbReference type="EC" id="1.11.1.6" evidence="4 12"/>
<reference evidence="19" key="1">
    <citation type="journal article" date="2016" name="Genome Announc.">
        <title>Genome Sequence of Ustilaginoidea virens IPU010, a Rice Pathogenic Fungus Causing False Smut.</title>
        <authorList>
            <person name="Kumagai T."/>
            <person name="Ishii T."/>
            <person name="Terai G."/>
            <person name="Umemura M."/>
            <person name="Machida M."/>
            <person name="Asai K."/>
        </authorList>
    </citation>
    <scope>NUCLEOTIDE SEQUENCE [LARGE SCALE GENOMIC DNA]</scope>
    <source>
        <strain evidence="19">IPU010</strain>
    </source>
</reference>
<dbReference type="InterPro" id="IPR020835">
    <property type="entry name" value="Catalase_sf"/>
</dbReference>
<keyword evidence="17" id="KW-0732">Signal</keyword>
<reference evidence="20" key="3">
    <citation type="submission" date="2020-03" db="EMBL/GenBank/DDBJ databases">
        <title>A mixture of massive structural variations and highly conserved coding sequences in Ustilaginoidea virens genome.</title>
        <authorList>
            <person name="Zhang K."/>
            <person name="Zhao Z."/>
            <person name="Zhang Z."/>
            <person name="Li Y."/>
            <person name="Hsiang T."/>
            <person name="Sun W."/>
        </authorList>
    </citation>
    <scope>NUCLEOTIDE SEQUENCE</scope>
    <source>
        <strain evidence="20">UV-8b</strain>
    </source>
</reference>
<evidence type="ECO:0000256" key="1">
    <source>
        <dbReference type="ARBA" id="ARBA00001971"/>
    </source>
</evidence>
<dbReference type="FunFam" id="2.40.180.10:FF:000003">
    <property type="entry name" value="Catalase"/>
    <property type="match status" value="1"/>
</dbReference>
<dbReference type="OrthoDB" id="6880011at2759"/>
<dbReference type="STRING" id="1159556.A0A063BLH1"/>
<dbReference type="GO" id="GO:0005829">
    <property type="term" value="C:cytosol"/>
    <property type="evidence" value="ECO:0007669"/>
    <property type="project" value="TreeGrafter"/>
</dbReference>
<dbReference type="PRINTS" id="PR00067">
    <property type="entry name" value="CATALASE"/>
</dbReference>
<dbReference type="Proteomes" id="UP000054053">
    <property type="component" value="Unassembled WGS sequence"/>
</dbReference>
<evidence type="ECO:0000256" key="9">
    <source>
        <dbReference type="ARBA" id="ARBA00023004"/>
    </source>
</evidence>
<dbReference type="InterPro" id="IPR029062">
    <property type="entry name" value="Class_I_gatase-like"/>
</dbReference>
<comment type="function">
    <text evidence="2 12">Occurs in almost all aerobically respiring organisms and serves to protect cells from the toxic effects of hydrogen peroxide.</text>
</comment>
<dbReference type="EMBL" id="CP072754">
    <property type="protein sequence ID" value="QUC18566.1"/>
    <property type="molecule type" value="Genomic_DNA"/>
</dbReference>
<name>A0A063BLH1_USTVR</name>
<keyword evidence="7 12" id="KW-0479">Metal-binding</keyword>
<evidence type="ECO:0000256" key="10">
    <source>
        <dbReference type="ARBA" id="ARBA00023324"/>
    </source>
</evidence>
<dbReference type="GO" id="GO:0006979">
    <property type="term" value="P:response to oxidative stress"/>
    <property type="evidence" value="ECO:0007669"/>
    <property type="project" value="InterPro"/>
</dbReference>